<dbReference type="Pfam" id="PF02984">
    <property type="entry name" value="Cyclin_C"/>
    <property type="match status" value="1"/>
</dbReference>
<dbReference type="InterPro" id="IPR004367">
    <property type="entry name" value="Cyclin_C-dom"/>
</dbReference>
<sequence>MYPHDIQMARECIPSFLFESLFGLLLDDIDIEEFDISPSPPPSYADAIREPAFISPPPYPGYDVPSTSVDETLDENISITPSISLPSFSSPFLVLPTRSDILNSIPSSNDIEFFLNEENQYLINIPNNFPLYILHRNKYVDMIIGLFHCCDLPYPQILGNAINIFDRFCHTPKGCTSHEPWFLIPYAHASLLVAIKNEILDRVPWTSILSKMNLCSHELIIASERSLLGTLNYHIGNQSPINFLDSMHFHAIANSPLEEASLRDVMTKASYFVTIMTLSNKFIYAKPSMCAAIAMFWARAITCGIKTWPDIMVYSSGGYTPMDLEYLSGLFIEELSTDFDEFPHLNNVFESIVGTVYRDFAREMMESGISLTDVL</sequence>
<dbReference type="SUPFAM" id="SSF47954">
    <property type="entry name" value="Cyclin-like"/>
    <property type="match status" value="2"/>
</dbReference>
<evidence type="ECO:0000256" key="1">
    <source>
        <dbReference type="ARBA" id="ARBA00023127"/>
    </source>
</evidence>
<proteinExistence type="predicted"/>
<feature type="domain" description="Cyclin C-terminal" evidence="3">
    <location>
        <begin position="240"/>
        <end position="327"/>
    </location>
</feature>
<dbReference type="CDD" id="cd20529">
    <property type="entry name" value="CYCLIN_CCNJ-like_rpt2"/>
    <property type="match status" value="1"/>
</dbReference>
<organism evidence="4">
    <name type="scientific">Cyberlindnera fabianii</name>
    <name type="common">Yeast</name>
    <name type="synonym">Hansenula fabianii</name>
    <dbReference type="NCBI Taxonomy" id="36022"/>
    <lineage>
        <taxon>Eukaryota</taxon>
        <taxon>Fungi</taxon>
        <taxon>Dikarya</taxon>
        <taxon>Ascomycota</taxon>
        <taxon>Saccharomycotina</taxon>
        <taxon>Saccharomycetes</taxon>
        <taxon>Phaffomycetales</taxon>
        <taxon>Phaffomycetaceae</taxon>
        <taxon>Cyberlindnera</taxon>
    </lineage>
</organism>
<dbReference type="Pfam" id="PF00134">
    <property type="entry name" value="Cyclin_N"/>
    <property type="match status" value="1"/>
</dbReference>
<gene>
    <name evidence="4" type="ORF">CYFA0S_27e00408g</name>
</gene>
<name>A0A061BGF2_CYBFA</name>
<dbReference type="InterPro" id="IPR036915">
    <property type="entry name" value="Cyclin-like_sf"/>
</dbReference>
<evidence type="ECO:0000313" key="4">
    <source>
        <dbReference type="EMBL" id="CDR46978.1"/>
    </source>
</evidence>
<accession>A0A061BGF2</accession>
<dbReference type="InterPro" id="IPR006671">
    <property type="entry name" value="Cyclin_N"/>
</dbReference>
<dbReference type="EMBL" id="LK052912">
    <property type="protein sequence ID" value="CDR46978.1"/>
    <property type="molecule type" value="Genomic_DNA"/>
</dbReference>
<dbReference type="AlphaFoldDB" id="A0A061BGF2"/>
<dbReference type="Gene3D" id="1.10.472.10">
    <property type="entry name" value="Cyclin-like"/>
    <property type="match status" value="2"/>
</dbReference>
<evidence type="ECO:0000259" key="2">
    <source>
        <dbReference type="Pfam" id="PF00134"/>
    </source>
</evidence>
<keyword evidence="1" id="KW-0195">Cyclin</keyword>
<reference evidence="4" key="1">
    <citation type="journal article" date="2014" name="Genome Announc.">
        <title>Genome sequence of the yeast Cyberlindnera fabianii (Hansenula fabianii).</title>
        <authorList>
            <person name="Freel K.C."/>
            <person name="Sarilar V."/>
            <person name="Neuveglise C."/>
            <person name="Devillers H."/>
            <person name="Friedrich A."/>
            <person name="Schacherer J."/>
        </authorList>
    </citation>
    <scope>NUCLEOTIDE SEQUENCE</scope>
    <source>
        <strain evidence="4">YJS4271</strain>
    </source>
</reference>
<protein>
    <submittedName>
        <fullName evidence="4">CYFA0S27e00408g1_1</fullName>
    </submittedName>
</protein>
<dbReference type="VEuPathDB" id="FungiDB:BON22_4987"/>
<dbReference type="VEuPathDB" id="FungiDB:BON22_4986"/>
<dbReference type="GO" id="GO:0016538">
    <property type="term" value="F:cyclin-dependent protein serine/threonine kinase regulator activity"/>
    <property type="evidence" value="ECO:0007669"/>
    <property type="project" value="UniProtKB-ARBA"/>
</dbReference>
<feature type="domain" description="Cyclin N-terminal" evidence="2">
    <location>
        <begin position="135"/>
        <end position="235"/>
    </location>
</feature>
<evidence type="ECO:0000259" key="3">
    <source>
        <dbReference type="Pfam" id="PF02984"/>
    </source>
</evidence>
<dbReference type="PhylomeDB" id="A0A061BGF2"/>